<feature type="region of interest" description="Disordered" evidence="1">
    <location>
        <begin position="1"/>
        <end position="124"/>
    </location>
</feature>
<feature type="compositionally biased region" description="Basic and acidic residues" evidence="1">
    <location>
        <begin position="104"/>
        <end position="124"/>
    </location>
</feature>
<name>A0AAV9JIL0_9PEZI</name>
<dbReference type="EMBL" id="JAVFHQ010000021">
    <property type="protein sequence ID" value="KAK4545117.1"/>
    <property type="molecule type" value="Genomic_DNA"/>
</dbReference>
<keyword evidence="3" id="KW-1185">Reference proteome</keyword>
<gene>
    <name evidence="2" type="ORF">LTR36_003668</name>
</gene>
<evidence type="ECO:0000313" key="3">
    <source>
        <dbReference type="Proteomes" id="UP001324427"/>
    </source>
</evidence>
<organism evidence="2 3">
    <name type="scientific">Oleoguttula mirabilis</name>
    <dbReference type="NCBI Taxonomy" id="1507867"/>
    <lineage>
        <taxon>Eukaryota</taxon>
        <taxon>Fungi</taxon>
        <taxon>Dikarya</taxon>
        <taxon>Ascomycota</taxon>
        <taxon>Pezizomycotina</taxon>
        <taxon>Dothideomycetes</taxon>
        <taxon>Dothideomycetidae</taxon>
        <taxon>Mycosphaerellales</taxon>
        <taxon>Teratosphaeriaceae</taxon>
        <taxon>Oleoguttula</taxon>
    </lineage>
</organism>
<evidence type="ECO:0000313" key="2">
    <source>
        <dbReference type="EMBL" id="KAK4545117.1"/>
    </source>
</evidence>
<feature type="compositionally biased region" description="Acidic residues" evidence="1">
    <location>
        <begin position="24"/>
        <end position="41"/>
    </location>
</feature>
<sequence>MFAKSLEVGEAPDEIDESVLGPRDDEDGEDMDEDEEMLEDPEALREVERELYGPEEGRMTATQERQQYERSRRAGAGTSVHWSAPEEVKAECFESPKNPASEAEDARMVQDGHGGRVTAEREVPQECGYGHVMYDDQVEQEQQGFSVVRTDRGWLNQTQWQYLRSKPQFSR</sequence>
<feature type="compositionally biased region" description="Basic and acidic residues" evidence="1">
    <location>
        <begin position="84"/>
        <end position="94"/>
    </location>
</feature>
<comment type="caution">
    <text evidence="2">The sequence shown here is derived from an EMBL/GenBank/DDBJ whole genome shotgun (WGS) entry which is preliminary data.</text>
</comment>
<dbReference type="Proteomes" id="UP001324427">
    <property type="component" value="Unassembled WGS sequence"/>
</dbReference>
<proteinExistence type="predicted"/>
<accession>A0AAV9JIL0</accession>
<evidence type="ECO:0000256" key="1">
    <source>
        <dbReference type="SAM" id="MobiDB-lite"/>
    </source>
</evidence>
<protein>
    <submittedName>
        <fullName evidence="2">Uncharacterized protein</fullName>
    </submittedName>
</protein>
<feature type="compositionally biased region" description="Basic and acidic residues" evidence="1">
    <location>
        <begin position="42"/>
        <end position="58"/>
    </location>
</feature>
<reference evidence="2 3" key="1">
    <citation type="submission" date="2021-11" db="EMBL/GenBank/DDBJ databases">
        <title>Black yeast isolated from Biological Soil Crust.</title>
        <authorList>
            <person name="Kurbessoian T."/>
        </authorList>
    </citation>
    <scope>NUCLEOTIDE SEQUENCE [LARGE SCALE GENOMIC DNA]</scope>
    <source>
        <strain evidence="2 3">CCFEE 5522</strain>
    </source>
</reference>
<dbReference type="AlphaFoldDB" id="A0AAV9JIL0"/>